<dbReference type="GO" id="GO:0005975">
    <property type="term" value="P:carbohydrate metabolic process"/>
    <property type="evidence" value="ECO:0007669"/>
    <property type="project" value="UniProtKB-ARBA"/>
</dbReference>
<protein>
    <submittedName>
        <fullName evidence="3">Surface-anchored fimbrial subunit</fullName>
    </submittedName>
</protein>
<accession>A0A2C7ASK7</accession>
<evidence type="ECO:0000313" key="3">
    <source>
        <dbReference type="EMBL" id="SBN37914.1"/>
    </source>
</evidence>
<dbReference type="Pfam" id="PF20674">
    <property type="entry name" value="SpaA_3"/>
    <property type="match status" value="1"/>
</dbReference>
<organism evidence="3">
    <name type="scientific">Propionibacterium freudenreichii</name>
    <dbReference type="NCBI Taxonomy" id="1744"/>
    <lineage>
        <taxon>Bacteria</taxon>
        <taxon>Bacillati</taxon>
        <taxon>Actinomycetota</taxon>
        <taxon>Actinomycetes</taxon>
        <taxon>Propionibacteriales</taxon>
        <taxon>Propionibacteriaceae</taxon>
        <taxon>Propionibacterium</taxon>
    </lineage>
</organism>
<dbReference type="InterPro" id="IPR048834">
    <property type="entry name" value="SpaA_pre-album"/>
</dbReference>
<dbReference type="InterPro" id="IPR013783">
    <property type="entry name" value="Ig-like_fold"/>
</dbReference>
<feature type="domain" description="SpaA-like prealbumin fold" evidence="2">
    <location>
        <begin position="354"/>
        <end position="464"/>
    </location>
</feature>
<dbReference type="InterPro" id="IPR041033">
    <property type="entry name" value="SpaA_PFL_dom_1"/>
</dbReference>
<dbReference type="EMBL" id="LT576035">
    <property type="protein sequence ID" value="SBN37914.1"/>
    <property type="molecule type" value="Genomic_DNA"/>
</dbReference>
<gene>
    <name evidence="3" type="ORF">PFR_JS10_271</name>
</gene>
<feature type="domain" description="SpaA-like prealbumin fold" evidence="1">
    <location>
        <begin position="587"/>
        <end position="684"/>
    </location>
</feature>
<proteinExistence type="predicted"/>
<dbReference type="Gene3D" id="2.60.40.10">
    <property type="entry name" value="Immunoglobulins"/>
    <property type="match status" value="1"/>
</dbReference>
<name>A0A2C7ASK7_9ACTN</name>
<evidence type="ECO:0000259" key="2">
    <source>
        <dbReference type="Pfam" id="PF20674"/>
    </source>
</evidence>
<dbReference type="Pfam" id="PF17802">
    <property type="entry name" value="SpaA"/>
    <property type="match status" value="1"/>
</dbReference>
<reference evidence="3" key="1">
    <citation type="submission" date="2016-05" db="EMBL/GenBank/DDBJ databases">
        <authorList>
            <person name="Lavstsen T."/>
            <person name="Jespersen J.S."/>
        </authorList>
    </citation>
    <scope>NUCLEOTIDE SEQUENCE</scope>
    <source>
        <strain evidence="3">PFRJS10</strain>
    </source>
</reference>
<evidence type="ECO:0000259" key="1">
    <source>
        <dbReference type="Pfam" id="PF17802"/>
    </source>
</evidence>
<dbReference type="AlphaFoldDB" id="A0A2C7ASK7"/>
<sequence length="862" mass="88697">MPGPAATDVPTASPAPAAETRAAGAFDCTPGYVYTAAEDGTIKQVSSTNAVTTPVTAPGSGAGDSRTWTSDTRKWGTGLLTKTWGMGPFGIGAGGTKAYSLERGNAATADTNCGIPSLQGLNVTRSFNYDQEVLLANKWSAQWFATRDTKGNRPLAAGAVVPTGKDAGQLYFGSFEASGTVGGAMSFRLSSYKPGGLNGAWRTIGTIPLPDFASDATTGNPESDYFAGSRGLEGDIAFDAAGNMYILASTQPKVNPNMPGGRSIKVQLITVPANSLMPIADRAVEIPVPAGASGTGLTGMATSADGTLFVSDATSVYRYDPVSWQLLGTVATSVGGSAPGSRLSDLASCSLPPTLTVTENLPQGRNLPTDQFSVAVHKGDATATSLTTSGTATGVQPQTAGPLMVLSTQAVTLTQTMPSGDPIGYLTTWQCTGTTSDTSSGTGPVATVYVLAGTAASCQFTNVPNLGKLTTTKDFPQPHYGAPTDPTAWTLRAISRQAFMANPNAAWTDFTSGQTRSLGAQTYLLDEAPQPGYELTGITCTPLGGTAQTLRREPVDPARPELGEAYQWSLAAGQQVTCQLHNSVQPGTLTWTKTSQSSDLLAGSGWQLTAPGGAQLAVVDNTGQPGYAGADTDPTPGRFVVTNQPWGSHRLVETEAPSGHALAQGSTELTVTATHLAPSVAIANDPLVFHLQKSGYAHPGAAEPTPMDGADYEIRLDDGGRPGGLVPGVVVNPTAGVGRFDVTGLPTGNFWLVETRSLPGHALLPAAVPFTVVSGTTALPLGRIDTPRQELTWASADGFTLHVRDERAVQLPWAGGSTSPLTYVLAGLAIIATASAAGAMRSRLSHPAAASPGDPLSDKEMR</sequence>